<dbReference type="AlphaFoldDB" id="A0A4C1XCE5"/>
<name>A0A4C1XCE5_EUMVA</name>
<evidence type="ECO:0000313" key="2">
    <source>
        <dbReference type="Proteomes" id="UP000299102"/>
    </source>
</evidence>
<organism evidence="1 2">
    <name type="scientific">Eumeta variegata</name>
    <name type="common">Bagworm moth</name>
    <name type="synonym">Eumeta japonica</name>
    <dbReference type="NCBI Taxonomy" id="151549"/>
    <lineage>
        <taxon>Eukaryota</taxon>
        <taxon>Metazoa</taxon>
        <taxon>Ecdysozoa</taxon>
        <taxon>Arthropoda</taxon>
        <taxon>Hexapoda</taxon>
        <taxon>Insecta</taxon>
        <taxon>Pterygota</taxon>
        <taxon>Neoptera</taxon>
        <taxon>Endopterygota</taxon>
        <taxon>Lepidoptera</taxon>
        <taxon>Glossata</taxon>
        <taxon>Ditrysia</taxon>
        <taxon>Tineoidea</taxon>
        <taxon>Psychidae</taxon>
        <taxon>Oiketicinae</taxon>
        <taxon>Eumeta</taxon>
    </lineage>
</organism>
<keyword evidence="2" id="KW-1185">Reference proteome</keyword>
<dbReference type="Proteomes" id="UP000299102">
    <property type="component" value="Unassembled WGS sequence"/>
</dbReference>
<sequence>MLPHARESSRQGYDPDGPVVMAPFRGCKLGEFPSQPEIKRSCQWMDTPTSSSTVTAVSGSGGEVVGRRCVRTGETQRWRTSTVRKNYDDHSLRPRPYHLPLWPYILAATREPSSSRCRAPYAAQGLQ</sequence>
<accession>A0A4C1XCE5</accession>
<protein>
    <submittedName>
        <fullName evidence="1">Uncharacterized protein</fullName>
    </submittedName>
</protein>
<proteinExistence type="predicted"/>
<gene>
    <name evidence="1" type="ORF">EVAR_44259_1</name>
</gene>
<comment type="caution">
    <text evidence="1">The sequence shown here is derived from an EMBL/GenBank/DDBJ whole genome shotgun (WGS) entry which is preliminary data.</text>
</comment>
<evidence type="ECO:0000313" key="1">
    <source>
        <dbReference type="EMBL" id="GBP60049.1"/>
    </source>
</evidence>
<reference evidence="1 2" key="1">
    <citation type="journal article" date="2019" name="Commun. Biol.">
        <title>The bagworm genome reveals a unique fibroin gene that provides high tensile strength.</title>
        <authorList>
            <person name="Kono N."/>
            <person name="Nakamura H."/>
            <person name="Ohtoshi R."/>
            <person name="Tomita M."/>
            <person name="Numata K."/>
            <person name="Arakawa K."/>
        </authorList>
    </citation>
    <scope>NUCLEOTIDE SEQUENCE [LARGE SCALE GENOMIC DNA]</scope>
</reference>
<dbReference type="EMBL" id="BGZK01000777">
    <property type="protein sequence ID" value="GBP60049.1"/>
    <property type="molecule type" value="Genomic_DNA"/>
</dbReference>